<accession>A0A2W5KC20</accession>
<dbReference type="Proteomes" id="UP000249046">
    <property type="component" value="Unassembled WGS sequence"/>
</dbReference>
<feature type="chain" id="PRO_5016089389" evidence="2">
    <location>
        <begin position="24"/>
        <end position="243"/>
    </location>
</feature>
<evidence type="ECO:0000256" key="2">
    <source>
        <dbReference type="SAM" id="SignalP"/>
    </source>
</evidence>
<dbReference type="EMBL" id="QFPO01000010">
    <property type="protein sequence ID" value="PZQ13194.1"/>
    <property type="molecule type" value="Genomic_DNA"/>
</dbReference>
<dbReference type="AlphaFoldDB" id="A0A2W5KC20"/>
<gene>
    <name evidence="3" type="ORF">DI564_11850</name>
</gene>
<organism evidence="3 4">
    <name type="scientific">Rhodanobacter denitrificans</name>
    <dbReference type="NCBI Taxonomy" id="666685"/>
    <lineage>
        <taxon>Bacteria</taxon>
        <taxon>Pseudomonadati</taxon>
        <taxon>Pseudomonadota</taxon>
        <taxon>Gammaproteobacteria</taxon>
        <taxon>Lysobacterales</taxon>
        <taxon>Rhodanobacteraceae</taxon>
        <taxon>Rhodanobacter</taxon>
    </lineage>
</organism>
<evidence type="ECO:0000313" key="4">
    <source>
        <dbReference type="Proteomes" id="UP000249046"/>
    </source>
</evidence>
<sequence length="243" mass="24270">MRDASISVLAAALVLTSAGAAHAANWSRGESGTGRVSGAAIALGATSISQQADNTPGAEGVACGNETSGSTTENSFYRRFYLSEHGAASSATVSAVTIALRDGGSGANAALPITVKLYTIPAATPVDTIPLAALTQIGSATQNLSVPAGNEPTSFTIPVTGTIADTTASNLVVEWTNGADAQTLPAFYPANNEAAETHPSFIRAPECGGAAPATFASIGFPSAVVMVVEGSGLPVSLQQFEVD</sequence>
<proteinExistence type="predicted"/>
<name>A0A2W5KC20_9GAMM</name>
<evidence type="ECO:0000313" key="3">
    <source>
        <dbReference type="EMBL" id="PZQ13194.1"/>
    </source>
</evidence>
<reference evidence="3 4" key="1">
    <citation type="submission" date="2017-08" db="EMBL/GenBank/DDBJ databases">
        <title>Infants hospitalized years apart are colonized by the same room-sourced microbial strains.</title>
        <authorList>
            <person name="Brooks B."/>
            <person name="Olm M.R."/>
            <person name="Firek B.A."/>
            <person name="Baker R."/>
            <person name="Thomas B.C."/>
            <person name="Morowitz M.J."/>
            <person name="Banfield J.F."/>
        </authorList>
    </citation>
    <scope>NUCLEOTIDE SEQUENCE [LARGE SCALE GENOMIC DNA]</scope>
    <source>
        <strain evidence="3">S2_005_003_R2_42</strain>
    </source>
</reference>
<keyword evidence="2" id="KW-0732">Signal</keyword>
<feature type="region of interest" description="Disordered" evidence="1">
    <location>
        <begin position="51"/>
        <end position="71"/>
    </location>
</feature>
<evidence type="ECO:0000256" key="1">
    <source>
        <dbReference type="SAM" id="MobiDB-lite"/>
    </source>
</evidence>
<protein>
    <submittedName>
        <fullName evidence="3">Uncharacterized protein</fullName>
    </submittedName>
</protein>
<feature type="signal peptide" evidence="2">
    <location>
        <begin position="1"/>
        <end position="23"/>
    </location>
</feature>
<comment type="caution">
    <text evidence="3">The sequence shown here is derived from an EMBL/GenBank/DDBJ whole genome shotgun (WGS) entry which is preliminary data.</text>
</comment>